<evidence type="ECO:0000313" key="1">
    <source>
        <dbReference type="EMBL" id="KJV55587.1"/>
    </source>
</evidence>
<gene>
    <name evidence="1" type="ORF">OCHUTO_0798</name>
</gene>
<dbReference type="Proteomes" id="UP000033616">
    <property type="component" value="Unassembled WGS sequence"/>
</dbReference>
<proteinExistence type="predicted"/>
<accession>A0A0F3MJF8</accession>
<dbReference type="AlphaFoldDB" id="A0A0F3MJF8"/>
<name>A0A0F3MJF8_9RICK</name>
<comment type="caution">
    <text evidence="1">The sequence shown here is derived from an EMBL/GenBank/DDBJ whole genome shotgun (WGS) entry which is preliminary data.</text>
</comment>
<dbReference type="EMBL" id="LANP01000020">
    <property type="protein sequence ID" value="KJV55587.1"/>
    <property type="molecule type" value="Genomic_DNA"/>
</dbReference>
<reference evidence="1 2" key="1">
    <citation type="submission" date="2015-02" db="EMBL/GenBank/DDBJ databases">
        <title>Genome Sequencing of Rickettsiales.</title>
        <authorList>
            <person name="Daugherty S.C."/>
            <person name="Su Q."/>
            <person name="Abolude K."/>
            <person name="Beier-Sexton M."/>
            <person name="Carlyon J.A."/>
            <person name="Carter R."/>
            <person name="Day N.P."/>
            <person name="Dumler S.J."/>
            <person name="Dyachenko V."/>
            <person name="Godinez A."/>
            <person name="Kurtti T.J."/>
            <person name="Lichay M."/>
            <person name="Mullins K.E."/>
            <person name="Ott S."/>
            <person name="Pappas-Brown V."/>
            <person name="Paris D.H."/>
            <person name="Patel P."/>
            <person name="Richards A.L."/>
            <person name="Sadzewicz L."/>
            <person name="Sears K."/>
            <person name="Seidman D."/>
            <person name="Sengamalay N."/>
            <person name="Stenos J."/>
            <person name="Tallon L.J."/>
            <person name="Vincent G."/>
            <person name="Fraser C.M."/>
            <person name="Munderloh U."/>
            <person name="Dunning-Hotopp J.C."/>
        </authorList>
    </citation>
    <scope>NUCLEOTIDE SEQUENCE [LARGE SCALE GENOMIC DNA]</scope>
    <source>
        <strain evidence="1 2">Fuller</strain>
    </source>
</reference>
<protein>
    <submittedName>
        <fullName evidence="1">Uncharacterized protein</fullName>
    </submittedName>
</protein>
<evidence type="ECO:0000313" key="2">
    <source>
        <dbReference type="Proteomes" id="UP000033616"/>
    </source>
</evidence>
<organism evidence="1 2">
    <name type="scientific">Orientia chuto str. Dubai</name>
    <dbReference type="NCBI Taxonomy" id="1359168"/>
    <lineage>
        <taxon>Bacteria</taxon>
        <taxon>Pseudomonadati</taxon>
        <taxon>Pseudomonadota</taxon>
        <taxon>Alphaproteobacteria</taxon>
        <taxon>Rickettsiales</taxon>
        <taxon>Rickettsiaceae</taxon>
        <taxon>Rickettsieae</taxon>
        <taxon>Orientia</taxon>
    </lineage>
</organism>
<sequence>MRDLIGSIGSILICSTLRMVEHANYTTICKSLSSL</sequence>
<keyword evidence="2" id="KW-1185">Reference proteome</keyword>